<name>A0A9W9F756_9EURO</name>
<dbReference type="RefSeq" id="XP_056512056.1">
    <property type="nucleotide sequence ID" value="XM_056655249.1"/>
</dbReference>
<evidence type="ECO:0000313" key="3">
    <source>
        <dbReference type="EMBL" id="KAJ5097807.1"/>
    </source>
</evidence>
<keyword evidence="4" id="KW-1185">Reference proteome</keyword>
<gene>
    <name evidence="3" type="ORF">NUU61_004667</name>
    <name evidence="2" type="ORF">NUU61_005914</name>
</gene>
<reference evidence="2" key="2">
    <citation type="journal article" date="2023" name="IMA Fungus">
        <title>Comparative genomic study of the Penicillium genus elucidates a diverse pangenome and 15 lateral gene transfer events.</title>
        <authorList>
            <person name="Petersen C."/>
            <person name="Sorensen T."/>
            <person name="Nielsen M.R."/>
            <person name="Sondergaard T.E."/>
            <person name="Sorensen J.L."/>
            <person name="Fitzpatrick D.A."/>
            <person name="Frisvad J.C."/>
            <person name="Nielsen K.L."/>
        </authorList>
    </citation>
    <scope>NUCLEOTIDE SEQUENCE</scope>
    <source>
        <strain evidence="2">IBT 34128</strain>
    </source>
</reference>
<dbReference type="EMBL" id="JAPMSZ010000008">
    <property type="protein sequence ID" value="KAJ5094881.1"/>
    <property type="molecule type" value="Genomic_DNA"/>
</dbReference>
<dbReference type="Proteomes" id="UP001141434">
    <property type="component" value="Unassembled WGS sequence"/>
</dbReference>
<keyword evidence="1" id="KW-0472">Membrane</keyword>
<dbReference type="AlphaFoldDB" id="A0A9W9F756"/>
<proteinExistence type="predicted"/>
<dbReference type="GeneID" id="81394417"/>
<evidence type="ECO:0000313" key="2">
    <source>
        <dbReference type="EMBL" id="KAJ5094881.1"/>
    </source>
</evidence>
<evidence type="ECO:0000313" key="4">
    <source>
        <dbReference type="Proteomes" id="UP001141434"/>
    </source>
</evidence>
<reference evidence="2" key="1">
    <citation type="submission" date="2022-11" db="EMBL/GenBank/DDBJ databases">
        <authorList>
            <person name="Petersen C."/>
        </authorList>
    </citation>
    <scope>NUCLEOTIDE SEQUENCE</scope>
    <source>
        <strain evidence="2">IBT 34128</strain>
    </source>
</reference>
<dbReference type="EMBL" id="JAPMSZ010000006">
    <property type="protein sequence ID" value="KAJ5097807.1"/>
    <property type="molecule type" value="Genomic_DNA"/>
</dbReference>
<sequence length="60" mass="7245">MEQVQVEHYILLYQVYNHTVDLVNTFTQISFIWMSSNNYCCIIIIIIASISRCYNYDFNR</sequence>
<keyword evidence="1" id="KW-1133">Transmembrane helix</keyword>
<protein>
    <submittedName>
        <fullName evidence="2">Uncharacterized protein</fullName>
    </submittedName>
</protein>
<feature type="transmembrane region" description="Helical" evidence="1">
    <location>
        <begin position="31"/>
        <end position="50"/>
    </location>
</feature>
<evidence type="ECO:0000256" key="1">
    <source>
        <dbReference type="SAM" id="Phobius"/>
    </source>
</evidence>
<organism evidence="2 4">
    <name type="scientific">Penicillium alfredii</name>
    <dbReference type="NCBI Taxonomy" id="1506179"/>
    <lineage>
        <taxon>Eukaryota</taxon>
        <taxon>Fungi</taxon>
        <taxon>Dikarya</taxon>
        <taxon>Ascomycota</taxon>
        <taxon>Pezizomycotina</taxon>
        <taxon>Eurotiomycetes</taxon>
        <taxon>Eurotiomycetidae</taxon>
        <taxon>Eurotiales</taxon>
        <taxon>Aspergillaceae</taxon>
        <taxon>Penicillium</taxon>
    </lineage>
</organism>
<keyword evidence="2" id="KW-0496">Mitochondrion</keyword>
<geneLocation type="mitochondrion" evidence="2"/>
<keyword evidence="1" id="KW-0812">Transmembrane</keyword>
<comment type="caution">
    <text evidence="2">The sequence shown here is derived from an EMBL/GenBank/DDBJ whole genome shotgun (WGS) entry which is preliminary data.</text>
</comment>
<accession>A0A9W9F756</accession>